<dbReference type="GO" id="GO:0008237">
    <property type="term" value="F:metallopeptidase activity"/>
    <property type="evidence" value="ECO:0007669"/>
    <property type="project" value="InterPro"/>
</dbReference>
<dbReference type="Proteomes" id="UP000001302">
    <property type="component" value="Chromosome"/>
</dbReference>
<evidence type="ECO:0000256" key="2">
    <source>
        <dbReference type="SAM" id="MobiDB-lite"/>
    </source>
</evidence>
<evidence type="ECO:0000256" key="1">
    <source>
        <dbReference type="ARBA" id="ARBA00005836"/>
    </source>
</evidence>
<feature type="domain" description="Metalloprotease TldD/E N-terminal" evidence="3">
    <location>
        <begin position="24"/>
        <end position="88"/>
    </location>
</feature>
<dbReference type="Pfam" id="PF19289">
    <property type="entry name" value="PmbA_TldD_3rd"/>
    <property type="match status" value="1"/>
</dbReference>
<dbReference type="PANTHER" id="PTHR43421:SF1">
    <property type="entry name" value="METALLOPROTEASE PMBA"/>
    <property type="match status" value="1"/>
</dbReference>
<dbReference type="InterPro" id="IPR036059">
    <property type="entry name" value="TldD/PmbA_sf"/>
</dbReference>
<dbReference type="Gene3D" id="3.30.2290.10">
    <property type="entry name" value="PmbA/TldD superfamily"/>
    <property type="match status" value="1"/>
</dbReference>
<dbReference type="InterPro" id="IPR045569">
    <property type="entry name" value="Metalloprtase-TldD/E_C"/>
</dbReference>
<dbReference type="PANTHER" id="PTHR43421">
    <property type="entry name" value="METALLOPROTEASE PMBA"/>
    <property type="match status" value="1"/>
</dbReference>
<evidence type="ECO:0000313" key="7">
    <source>
        <dbReference type="Proteomes" id="UP000001302"/>
    </source>
</evidence>
<dbReference type="InterPro" id="IPR035068">
    <property type="entry name" value="TldD/PmbA_N"/>
</dbReference>
<organism evidence="6 7">
    <name type="scientific">Parvularcula bermudensis (strain ATCC BAA-594 / HTCC2503 / KCTC 12087)</name>
    <dbReference type="NCBI Taxonomy" id="314260"/>
    <lineage>
        <taxon>Bacteria</taxon>
        <taxon>Pseudomonadati</taxon>
        <taxon>Pseudomonadota</taxon>
        <taxon>Alphaproteobacteria</taxon>
        <taxon>Parvularculales</taxon>
        <taxon>Parvularculaceae</taxon>
        <taxon>Parvularcula</taxon>
    </lineage>
</organism>
<dbReference type="KEGG" id="pbr:PB2503_06732"/>
<evidence type="ECO:0000259" key="5">
    <source>
        <dbReference type="Pfam" id="PF19290"/>
    </source>
</evidence>
<dbReference type="eggNOG" id="COG0312">
    <property type="taxonomic scope" value="Bacteria"/>
</dbReference>
<keyword evidence="7" id="KW-1185">Reference proteome</keyword>
<dbReference type="InterPro" id="IPR045570">
    <property type="entry name" value="Metalloprtase-TldD/E_cen_dom"/>
</dbReference>
<dbReference type="RefSeq" id="WP_013300386.1">
    <property type="nucleotide sequence ID" value="NC_014414.1"/>
</dbReference>
<dbReference type="GO" id="GO:0005829">
    <property type="term" value="C:cytosol"/>
    <property type="evidence" value="ECO:0007669"/>
    <property type="project" value="TreeGrafter"/>
</dbReference>
<evidence type="ECO:0000259" key="4">
    <source>
        <dbReference type="Pfam" id="PF19289"/>
    </source>
</evidence>
<dbReference type="EMBL" id="CP002156">
    <property type="protein sequence ID" value="ADM09412.1"/>
    <property type="molecule type" value="Genomic_DNA"/>
</dbReference>
<name>E0TI73_PARBH</name>
<proteinExistence type="inferred from homology"/>
<dbReference type="OrthoDB" id="9803618at2"/>
<dbReference type="HOGENOM" id="CLU_026425_0_0_5"/>
<feature type="region of interest" description="Disordered" evidence="2">
    <location>
        <begin position="328"/>
        <end position="356"/>
    </location>
</feature>
<comment type="similarity">
    <text evidence="1">Belongs to the peptidase U62 family.</text>
</comment>
<reference evidence="7" key="1">
    <citation type="submission" date="2010-08" db="EMBL/GenBank/DDBJ databases">
        <title>Genome sequence of Parvularcula bermudensis HTCC2503.</title>
        <authorList>
            <person name="Kang D.-M."/>
            <person name="Oh H.-M."/>
            <person name="Cho J.-C."/>
        </authorList>
    </citation>
    <scope>NUCLEOTIDE SEQUENCE [LARGE SCALE GENOMIC DNA]</scope>
    <source>
        <strain evidence="7">ATCC BAA-594 / HTCC2503 / KCTC 12087</strain>
    </source>
</reference>
<dbReference type="Pfam" id="PF01523">
    <property type="entry name" value="PmbA_TldD_1st"/>
    <property type="match status" value="1"/>
</dbReference>
<dbReference type="Pfam" id="PF19290">
    <property type="entry name" value="PmbA_TldD_2nd"/>
    <property type="match status" value="1"/>
</dbReference>
<reference evidence="6 7" key="2">
    <citation type="journal article" date="2011" name="J. Bacteriol.">
        <title>Complete genome sequence of strain HTCC2503T of Parvularcula bermudensis, the type species of the order "Parvularculales" in the class Alphaproteobacteria.</title>
        <authorList>
            <person name="Oh H.M."/>
            <person name="Kang I."/>
            <person name="Vergin K.L."/>
            <person name="Kang D."/>
            <person name="Rhee K.H."/>
            <person name="Giovannoni S.J."/>
            <person name="Cho J.C."/>
        </authorList>
    </citation>
    <scope>NUCLEOTIDE SEQUENCE [LARGE SCALE GENOMIC DNA]</scope>
    <source>
        <strain evidence="7">ATCC BAA-594 / HTCC2503 / KCTC 12087</strain>
    </source>
</reference>
<dbReference type="AlphaFoldDB" id="E0TI73"/>
<gene>
    <name evidence="6" type="ordered locus">PB2503_06732</name>
</gene>
<dbReference type="InterPro" id="IPR002510">
    <property type="entry name" value="Metalloprtase-TldD/E_N"/>
</dbReference>
<dbReference type="SUPFAM" id="SSF111283">
    <property type="entry name" value="Putative modulator of DNA gyrase, PmbA/TldD"/>
    <property type="match status" value="1"/>
</dbReference>
<evidence type="ECO:0000259" key="3">
    <source>
        <dbReference type="Pfam" id="PF01523"/>
    </source>
</evidence>
<dbReference type="STRING" id="314260.PB2503_06732"/>
<protein>
    <submittedName>
        <fullName evidence="6">PmbA protein</fullName>
    </submittedName>
</protein>
<evidence type="ECO:0000313" key="6">
    <source>
        <dbReference type="EMBL" id="ADM09412.1"/>
    </source>
</evidence>
<sequence>MADTFPSLLSSLLDKAKAAGATAADALVHESTSESVSVRLGKVEEVERSENQDLGLRVLVGQRQACVSTNDFTPSGLTDLAERAVAMAKQAPEDPYCGLAPSALLAQGPFPDLDLWDGQSPISDTLKERALACEEAALAIKGVTNSSGAGASVGHGRTFIATSTGFFGDRSGGHHSLSVSVLAGEGTAMERDYDYDSKTHLDMMRAPGAIGRRAGERAVRRLNPTKMKSQRLPVIFDQRLSAGLLGPLAGAINGGAIARGTSFLKDKMGEALFPADVTITDDPFIRRGFGSRPFDGEGVAPEKLDVIKDGVLTAWILNCRQARQLGLETNGRAKRGTGAPPGSGTTNFDLPAGPLTPEALYHETGDGLLVTETFGPQINSNTGDYSVGCSGYRIEKGEITAPVSEITIAGNLLEMWRNLSRANDFERRGGMNAPTLRVGEMTIAGN</sequence>
<accession>E0TI73</accession>
<feature type="domain" description="Metalloprotease TldD/E central" evidence="5">
    <location>
        <begin position="123"/>
        <end position="222"/>
    </location>
</feature>
<feature type="domain" description="Metalloprotease TldD/E C-terminal" evidence="4">
    <location>
        <begin position="229"/>
        <end position="445"/>
    </location>
</feature>
<dbReference type="InterPro" id="IPR047657">
    <property type="entry name" value="PmbA"/>
</dbReference>
<dbReference type="GO" id="GO:0006508">
    <property type="term" value="P:proteolysis"/>
    <property type="evidence" value="ECO:0007669"/>
    <property type="project" value="InterPro"/>
</dbReference>